<feature type="domain" description="AMP-binding enzyme C-terminal" evidence="4">
    <location>
        <begin position="383"/>
        <end position="450"/>
    </location>
</feature>
<sequence>MSIAKVLQEWAKSSPNRYLITDTLTYEQARDKISRLASKIPEGGTVVHLMTNSVESILVYIAGFWAGAKVVALDPLTSAEDLRFILEDASPDLVLVDEEIQKREKEIIKDFKAEIPTFNGDIKERPFEYSDSTPGLSYYYAGIAGRTMEVVHSGLRVELNNKILYEALGLSTISTVLTVPIAHVLGNSVLGVTLESGGHLVPIKKFDPVEVSQLINKYEMNFLATVPMVYDSLIERGNGLTSLETCISTAAPLFPSTVRGFKEKFEKDIIQQYGFTEGLVLTLQPRDVTGVITIGKPLNKVEIRLVKDDGSEAKPGEVGELWVKAPWLMLGYRDTRENSTVWNNGWLKTGDLVSLDENGLLYFRGVKKRMLKYKGYPIFPKDLENILMRHPAVKEVKVFGEDAGNLGQQPVANVVIKEGFTVTEDELLNYVNSKVAFYKRLKKVNIVGNLE</sequence>
<keyword evidence="6" id="KW-1185">Reference proteome</keyword>
<dbReference type="GO" id="GO:0016405">
    <property type="term" value="F:CoA-ligase activity"/>
    <property type="evidence" value="ECO:0007669"/>
    <property type="project" value="TreeGrafter"/>
</dbReference>
<reference evidence="6" key="3">
    <citation type="submission" date="2020-03" db="EMBL/GenBank/DDBJ databases">
        <title>Sequencing and Assembly of Multiple Reported Metal-Biooxidizing Members of the Extremely Thermoacidophilic Archaeal Family Sulfolobaceae.</title>
        <authorList>
            <person name="Counts J.A."/>
            <person name="Kelly R.M."/>
        </authorList>
    </citation>
    <scope>NUCLEOTIDE SEQUENCE [LARGE SCALE GENOMIC DNA]</scope>
    <source>
        <strain evidence="6">HO1-1</strain>
    </source>
</reference>
<protein>
    <submittedName>
        <fullName evidence="5">AMP-dependent synthetase</fullName>
    </submittedName>
</protein>
<dbReference type="AlphaFoldDB" id="A0A2U9IVK6"/>
<organism evidence="5 6">
    <name type="scientific">Metallosphaera hakonensis JCM 8857 = DSM 7519</name>
    <dbReference type="NCBI Taxonomy" id="1293036"/>
    <lineage>
        <taxon>Archaea</taxon>
        <taxon>Thermoproteota</taxon>
        <taxon>Thermoprotei</taxon>
        <taxon>Sulfolobales</taxon>
        <taxon>Sulfolobaceae</taxon>
        <taxon>Metallosphaera</taxon>
    </lineage>
</organism>
<name>A0A2U9IVK6_9CREN</name>
<dbReference type="Gene3D" id="3.30.300.30">
    <property type="match status" value="1"/>
</dbReference>
<accession>A0A2U9IVK6</accession>
<evidence type="ECO:0000313" key="5">
    <source>
        <dbReference type="EMBL" id="AWS00059.1"/>
    </source>
</evidence>
<reference evidence="6" key="2">
    <citation type="submission" date="2020-03" db="EMBL/GenBank/DDBJ databases">
        <title>Complete Genome Sequences of Extremely Thermoacidophilic, Metal-Mobilizing Type-Strain Members of the Archaeal Family Sulfolobaceae: Acidianus brierleyi DSM-1651T, Acidianus sulfidivorans DSM-18786T, Metallosphaera hakonensis DSM-7519T, and Metallosphaera prunae DSM-10039T.</title>
        <authorList>
            <person name="Counts J.A."/>
            <person name="Kelly R.M."/>
        </authorList>
    </citation>
    <scope>NUCLEOTIDE SEQUENCE [LARGE SCALE GENOMIC DNA]</scope>
    <source>
        <strain evidence="6">HO1-1</strain>
    </source>
</reference>
<dbReference type="InterPro" id="IPR042099">
    <property type="entry name" value="ANL_N_sf"/>
</dbReference>
<dbReference type="PANTHER" id="PTHR24096:SF149">
    <property type="entry name" value="AMP-BINDING DOMAIN-CONTAINING PROTEIN-RELATED"/>
    <property type="match status" value="1"/>
</dbReference>
<dbReference type="SUPFAM" id="SSF56801">
    <property type="entry name" value="Acetyl-CoA synthetase-like"/>
    <property type="match status" value="1"/>
</dbReference>
<dbReference type="InterPro" id="IPR045851">
    <property type="entry name" value="AMP-bd_C_sf"/>
</dbReference>
<dbReference type="KEGG" id="mhk:DFR87_10630"/>
<dbReference type="InterPro" id="IPR025110">
    <property type="entry name" value="AMP-bd_C"/>
</dbReference>
<dbReference type="Pfam" id="PF13193">
    <property type="entry name" value="AMP-binding_C"/>
    <property type="match status" value="1"/>
</dbReference>
<evidence type="ECO:0000259" key="4">
    <source>
        <dbReference type="Pfam" id="PF13193"/>
    </source>
</evidence>
<dbReference type="CDD" id="cd04433">
    <property type="entry name" value="AFD_class_I"/>
    <property type="match status" value="1"/>
</dbReference>
<dbReference type="Pfam" id="PF00501">
    <property type="entry name" value="AMP-binding"/>
    <property type="match status" value="2"/>
</dbReference>
<evidence type="ECO:0000313" key="6">
    <source>
        <dbReference type="Proteomes" id="UP000247586"/>
    </source>
</evidence>
<dbReference type="EMBL" id="CP029287">
    <property type="protein sequence ID" value="AWS00059.1"/>
    <property type="molecule type" value="Genomic_DNA"/>
</dbReference>
<evidence type="ECO:0000256" key="1">
    <source>
        <dbReference type="ARBA" id="ARBA00006432"/>
    </source>
</evidence>
<reference evidence="5 6" key="1">
    <citation type="submission" date="2018-05" db="EMBL/GenBank/DDBJ databases">
        <title>Complete Genome Sequences of Extremely Thermoacidophilic, Metal-Mobilizing Type-Strain Members of the Archaeal Family Sulfolobaceae: Acidianus brierleyi DSM-1651T, Acidianus sulfidivorans DSM-18786T, Metallosphaera hakonensis DSM-7519T, and Metallosphaera prunae DSM-10039T.</title>
        <authorList>
            <person name="Counts J.A."/>
            <person name="Kelly R.M."/>
        </authorList>
    </citation>
    <scope>NUCLEOTIDE SEQUENCE [LARGE SCALE GENOMIC DNA]</scope>
    <source>
        <strain evidence="5 6">HO1-1</strain>
    </source>
</reference>
<comment type="similarity">
    <text evidence="1">Belongs to the ATP-dependent AMP-binding enzyme family.</text>
</comment>
<keyword evidence="2" id="KW-0436">Ligase</keyword>
<dbReference type="PANTHER" id="PTHR24096">
    <property type="entry name" value="LONG-CHAIN-FATTY-ACID--COA LIGASE"/>
    <property type="match status" value="1"/>
</dbReference>
<dbReference type="Gene3D" id="3.40.50.12780">
    <property type="entry name" value="N-terminal domain of ligase-like"/>
    <property type="match status" value="1"/>
</dbReference>
<dbReference type="RefSeq" id="WP_054836174.1">
    <property type="nucleotide sequence ID" value="NZ_BBBA01000002.1"/>
</dbReference>
<dbReference type="InterPro" id="IPR000873">
    <property type="entry name" value="AMP-dep_synth/lig_dom"/>
</dbReference>
<gene>
    <name evidence="5" type="ORF">DFR87_10630</name>
</gene>
<feature type="domain" description="AMP-dependent synthetase/ligase" evidence="3">
    <location>
        <begin position="175"/>
        <end position="332"/>
    </location>
</feature>
<evidence type="ECO:0000256" key="2">
    <source>
        <dbReference type="ARBA" id="ARBA00022598"/>
    </source>
</evidence>
<evidence type="ECO:0000259" key="3">
    <source>
        <dbReference type="Pfam" id="PF00501"/>
    </source>
</evidence>
<proteinExistence type="inferred from homology"/>
<dbReference type="OrthoDB" id="193284at2157"/>
<dbReference type="Proteomes" id="UP000247586">
    <property type="component" value="Chromosome"/>
</dbReference>
<dbReference type="STRING" id="1293036.GCA_001315825_00466"/>
<feature type="domain" description="AMP-dependent synthetase/ligase" evidence="3">
    <location>
        <begin position="7"/>
        <end position="109"/>
    </location>
</feature>
<dbReference type="GeneID" id="36835802"/>